<dbReference type="EMBL" id="FNAB01000003">
    <property type="protein sequence ID" value="SDD17033.1"/>
    <property type="molecule type" value="Genomic_DNA"/>
</dbReference>
<evidence type="ECO:0000313" key="1">
    <source>
        <dbReference type="EMBL" id="SDD17033.1"/>
    </source>
</evidence>
<accession>A0A1G6SJR2</accession>
<gene>
    <name evidence="1" type="ORF">SAMN05444580_103165</name>
</gene>
<dbReference type="STRING" id="168276.SAMN05444580_103165"/>
<reference evidence="1 2" key="1">
    <citation type="submission" date="2016-10" db="EMBL/GenBank/DDBJ databases">
        <authorList>
            <person name="de Groot N.N."/>
        </authorList>
    </citation>
    <scope>NUCLEOTIDE SEQUENCE [LARGE SCALE GENOMIC DNA]</scope>
    <source>
        <strain evidence="1 2">JCM 11308</strain>
    </source>
</reference>
<keyword evidence="2" id="KW-1185">Reference proteome</keyword>
<organism evidence="1 2">
    <name type="scientific">Rhodococcus tukisamuensis</name>
    <dbReference type="NCBI Taxonomy" id="168276"/>
    <lineage>
        <taxon>Bacteria</taxon>
        <taxon>Bacillati</taxon>
        <taxon>Actinomycetota</taxon>
        <taxon>Actinomycetes</taxon>
        <taxon>Mycobacteriales</taxon>
        <taxon>Nocardiaceae</taxon>
        <taxon>Rhodococcus</taxon>
    </lineage>
</organism>
<evidence type="ECO:0000313" key="2">
    <source>
        <dbReference type="Proteomes" id="UP000199417"/>
    </source>
</evidence>
<name>A0A1G6SJR2_9NOCA</name>
<sequence length="196" mass="21442">MNTMATIQPSASDENFATLQQDPFFDVVTDLISGYLADAFDDPAGGEVDRWTLSALPSTESSAERQRLFTLNVGPMEVLFVERFTEGGEVVDYRTALYVSASALTAETGCSLDELALRAPLVRIQPTPMESAGGDGVLLDWFLSDEGADEQFFELPLDKATRPLAEHLVTKGRGPYAQYHNRSFAAHVLAQETTDE</sequence>
<dbReference type="AlphaFoldDB" id="A0A1G6SJR2"/>
<protein>
    <submittedName>
        <fullName evidence="1">Uncharacterized protein</fullName>
    </submittedName>
</protein>
<dbReference type="Proteomes" id="UP000199417">
    <property type="component" value="Unassembled WGS sequence"/>
</dbReference>
<proteinExistence type="predicted"/>